<evidence type="ECO:0000313" key="3">
    <source>
        <dbReference type="Proteomes" id="UP000784294"/>
    </source>
</evidence>
<evidence type="ECO:0000256" key="1">
    <source>
        <dbReference type="SAM" id="MobiDB-lite"/>
    </source>
</evidence>
<organism evidence="2 3">
    <name type="scientific">Protopolystoma xenopodis</name>
    <dbReference type="NCBI Taxonomy" id="117903"/>
    <lineage>
        <taxon>Eukaryota</taxon>
        <taxon>Metazoa</taxon>
        <taxon>Spiralia</taxon>
        <taxon>Lophotrochozoa</taxon>
        <taxon>Platyhelminthes</taxon>
        <taxon>Monogenea</taxon>
        <taxon>Polyopisthocotylea</taxon>
        <taxon>Polystomatidea</taxon>
        <taxon>Polystomatidae</taxon>
        <taxon>Protopolystoma</taxon>
    </lineage>
</organism>
<evidence type="ECO:0000313" key="2">
    <source>
        <dbReference type="EMBL" id="VEL18814.1"/>
    </source>
</evidence>
<proteinExistence type="predicted"/>
<dbReference type="AlphaFoldDB" id="A0A448WS40"/>
<name>A0A448WS40_9PLAT</name>
<protein>
    <submittedName>
        <fullName evidence="2">Uncharacterized protein</fullName>
    </submittedName>
</protein>
<comment type="caution">
    <text evidence="2">The sequence shown here is derived from an EMBL/GenBank/DDBJ whole genome shotgun (WGS) entry which is preliminary data.</text>
</comment>
<accession>A0A448WS40</accession>
<feature type="region of interest" description="Disordered" evidence="1">
    <location>
        <begin position="71"/>
        <end position="113"/>
    </location>
</feature>
<dbReference type="Proteomes" id="UP000784294">
    <property type="component" value="Unassembled WGS sequence"/>
</dbReference>
<dbReference type="EMBL" id="CAAALY010038814">
    <property type="protein sequence ID" value="VEL18814.1"/>
    <property type="molecule type" value="Genomic_DNA"/>
</dbReference>
<sequence>MKRDEKIMQCQRTALEKLLLRDSELAHTHIDPRKWIYLITTKKMGSTERVRKRGHLWLAQGPHLHTWRHSRNCNRADSGSGPQGKVFHLGQSPKYDFRPDARRSSLEQHSCRPRPYTRPEAIIVAISNDNIK</sequence>
<keyword evidence="3" id="KW-1185">Reference proteome</keyword>
<reference evidence="2" key="1">
    <citation type="submission" date="2018-11" db="EMBL/GenBank/DDBJ databases">
        <authorList>
            <consortium name="Pathogen Informatics"/>
        </authorList>
    </citation>
    <scope>NUCLEOTIDE SEQUENCE</scope>
</reference>
<gene>
    <name evidence="2" type="ORF">PXEA_LOCUS12254</name>
</gene>
<feature type="compositionally biased region" description="Basic and acidic residues" evidence="1">
    <location>
        <begin position="95"/>
        <end position="110"/>
    </location>
</feature>